<keyword evidence="6 7" id="KW-0472">Membrane</keyword>
<dbReference type="Pfam" id="PF21088">
    <property type="entry name" value="MS_channel_1st"/>
    <property type="match status" value="1"/>
</dbReference>
<dbReference type="InterPro" id="IPR011066">
    <property type="entry name" value="MscS_channel_C_sf"/>
</dbReference>
<dbReference type="AlphaFoldDB" id="A0A3B0XEX6"/>
<dbReference type="InterPro" id="IPR006685">
    <property type="entry name" value="MscS_channel_2nd"/>
</dbReference>
<accession>A0A3B0XEX6</accession>
<evidence type="ECO:0000259" key="10">
    <source>
        <dbReference type="Pfam" id="PF21088"/>
    </source>
</evidence>
<dbReference type="Pfam" id="PF00924">
    <property type="entry name" value="MS_channel_2nd"/>
    <property type="match status" value="1"/>
</dbReference>
<dbReference type="Gene3D" id="1.10.287.1260">
    <property type="match status" value="1"/>
</dbReference>
<feature type="domain" description="Mechanosensitive ion channel MscS C-terminal" evidence="9">
    <location>
        <begin position="460"/>
        <end position="533"/>
    </location>
</feature>
<dbReference type="SUPFAM" id="SSF50182">
    <property type="entry name" value="Sm-like ribonucleoproteins"/>
    <property type="match status" value="1"/>
</dbReference>
<dbReference type="GO" id="GO:0005886">
    <property type="term" value="C:plasma membrane"/>
    <property type="evidence" value="ECO:0007669"/>
    <property type="project" value="UniProtKB-SubCell"/>
</dbReference>
<dbReference type="PANTHER" id="PTHR30566">
    <property type="entry name" value="YNAI-RELATED MECHANOSENSITIVE ION CHANNEL"/>
    <property type="match status" value="1"/>
</dbReference>
<evidence type="ECO:0000256" key="6">
    <source>
        <dbReference type="ARBA" id="ARBA00023136"/>
    </source>
</evidence>
<dbReference type="GO" id="GO:0055085">
    <property type="term" value="P:transmembrane transport"/>
    <property type="evidence" value="ECO:0007669"/>
    <property type="project" value="InterPro"/>
</dbReference>
<name>A0A3B0XEX6_9ZZZZ</name>
<evidence type="ECO:0000256" key="2">
    <source>
        <dbReference type="ARBA" id="ARBA00008017"/>
    </source>
</evidence>
<feature type="transmembrane region" description="Helical" evidence="7">
    <location>
        <begin position="324"/>
        <end position="344"/>
    </location>
</feature>
<organism evidence="11">
    <name type="scientific">hydrothermal vent metagenome</name>
    <dbReference type="NCBI Taxonomy" id="652676"/>
    <lineage>
        <taxon>unclassified sequences</taxon>
        <taxon>metagenomes</taxon>
        <taxon>ecological metagenomes</taxon>
    </lineage>
</organism>
<dbReference type="InterPro" id="IPR010920">
    <property type="entry name" value="LSM_dom_sf"/>
</dbReference>
<dbReference type="SUPFAM" id="SSF82861">
    <property type="entry name" value="Mechanosensitive channel protein MscS (YggB), transmembrane region"/>
    <property type="match status" value="1"/>
</dbReference>
<keyword evidence="4 7" id="KW-0812">Transmembrane</keyword>
<proteinExistence type="inferred from homology"/>
<reference evidence="11" key="1">
    <citation type="submission" date="2018-06" db="EMBL/GenBank/DDBJ databases">
        <authorList>
            <person name="Zhirakovskaya E."/>
        </authorList>
    </citation>
    <scope>NUCLEOTIDE SEQUENCE</scope>
</reference>
<feature type="transmembrane region" description="Helical" evidence="7">
    <location>
        <begin position="350"/>
        <end position="372"/>
    </location>
</feature>
<feature type="domain" description="Mechanosensitive ion channel MscS" evidence="8">
    <location>
        <begin position="375"/>
        <end position="441"/>
    </location>
</feature>
<keyword evidence="3" id="KW-1003">Cell membrane</keyword>
<dbReference type="InterPro" id="IPR049278">
    <property type="entry name" value="MS_channel_C"/>
</dbReference>
<gene>
    <name evidence="11" type="ORF">MNBD_GAMMA09-3859</name>
</gene>
<dbReference type="Gene3D" id="2.30.30.60">
    <property type="match status" value="1"/>
</dbReference>
<dbReference type="Gene3D" id="3.30.70.100">
    <property type="match status" value="1"/>
</dbReference>
<evidence type="ECO:0000256" key="1">
    <source>
        <dbReference type="ARBA" id="ARBA00004651"/>
    </source>
</evidence>
<dbReference type="Pfam" id="PF21082">
    <property type="entry name" value="MS_channel_3rd"/>
    <property type="match status" value="1"/>
</dbReference>
<sequence length="558" mass="62863">MKKILNTGLLLALLLVSALAYCAEPEAPTVKELVEKKETQKEVLKELAEEPSEGPYDEFNRSTPRSSLLALGVAIKEKDYERAVNYLDLRNLPFAVAESEKSLNGPELVRKISIVARRAMTFDLENLSDDPAGAKNDGLPSYRDRIATVETKDGKTIDILMQRIPRKDGVYIWKLSNATVAKIPQLYEEFGYGVVGEKLSKIFPSYVIVGFEIWQLVMLISLILIGYFIAYSSTFVLTKVVQISKRFNQQRLQKFIMGPLRFLIVVIFVRFMFETISPSIIARAFYSANTFLIIAVLWVMLGAVDFIMYRLASRMNKNGPNSAIVLLKPVSTTIKILIVSFGIISWMDNLGFQVTALIAGLGVGGLAVALAAQKSLENLIGSIIIYTSQPVRVGDFCKFGNTVGTVEEIGLRATQLRTLARTVVHIPNALFASGEIENLTRRDKILYRTRLRLSYKNTATQIRSVLAKVRELIDSHEFIDEENSRVRFLEFGEYAQELELYVYIKTRDFSKFLEYREDINLKIIDIVEAVGVELIVPVKNINLHQSADMLGDSEKQKK</sequence>
<feature type="transmembrane region" description="Helical" evidence="7">
    <location>
        <begin position="262"/>
        <end position="285"/>
    </location>
</feature>
<dbReference type="InterPro" id="IPR023408">
    <property type="entry name" value="MscS_beta-dom_sf"/>
</dbReference>
<evidence type="ECO:0000259" key="8">
    <source>
        <dbReference type="Pfam" id="PF00924"/>
    </source>
</evidence>
<evidence type="ECO:0000256" key="5">
    <source>
        <dbReference type="ARBA" id="ARBA00022989"/>
    </source>
</evidence>
<evidence type="ECO:0000256" key="7">
    <source>
        <dbReference type="SAM" id="Phobius"/>
    </source>
</evidence>
<comment type="similarity">
    <text evidence="2">Belongs to the MscS (TC 1.A.23) family.</text>
</comment>
<feature type="transmembrane region" description="Helical" evidence="7">
    <location>
        <begin position="291"/>
        <end position="312"/>
    </location>
</feature>
<evidence type="ECO:0000313" key="11">
    <source>
        <dbReference type="EMBL" id="VAW61667.1"/>
    </source>
</evidence>
<dbReference type="InterPro" id="IPR011014">
    <property type="entry name" value="MscS_channel_TM-2"/>
</dbReference>
<dbReference type="SUPFAM" id="SSF82689">
    <property type="entry name" value="Mechanosensitive channel protein MscS (YggB), C-terminal domain"/>
    <property type="match status" value="1"/>
</dbReference>
<dbReference type="EMBL" id="UOFI01000014">
    <property type="protein sequence ID" value="VAW61667.1"/>
    <property type="molecule type" value="Genomic_DNA"/>
</dbReference>
<protein>
    <submittedName>
        <fullName evidence="11">Potassium efflux system KefA protein / Small-conductance mechanosensitive channel</fullName>
    </submittedName>
</protein>
<evidence type="ECO:0000256" key="4">
    <source>
        <dbReference type="ARBA" id="ARBA00022692"/>
    </source>
</evidence>
<dbReference type="InterPro" id="IPR049142">
    <property type="entry name" value="MS_channel_1st"/>
</dbReference>
<feature type="domain" description="Mechanosensitive ion channel transmembrane helices 2/3" evidence="10">
    <location>
        <begin position="333"/>
        <end position="373"/>
    </location>
</feature>
<comment type="subcellular location">
    <subcellularLocation>
        <location evidence="1">Cell membrane</location>
        <topology evidence="1">Multi-pass membrane protein</topology>
    </subcellularLocation>
</comment>
<evidence type="ECO:0000259" key="9">
    <source>
        <dbReference type="Pfam" id="PF21082"/>
    </source>
</evidence>
<keyword evidence="5 7" id="KW-1133">Transmembrane helix</keyword>
<evidence type="ECO:0000256" key="3">
    <source>
        <dbReference type="ARBA" id="ARBA00022475"/>
    </source>
</evidence>
<feature type="transmembrane region" description="Helical" evidence="7">
    <location>
        <begin position="213"/>
        <end position="241"/>
    </location>
</feature>
<dbReference type="PANTHER" id="PTHR30566:SF5">
    <property type="entry name" value="MECHANOSENSITIVE ION CHANNEL PROTEIN 1, MITOCHONDRIAL-RELATED"/>
    <property type="match status" value="1"/>
</dbReference>